<keyword evidence="2 7" id="KW-0812">Transmembrane</keyword>
<reference evidence="9 10" key="1">
    <citation type="submission" date="2014-11" db="EMBL/GenBank/DDBJ databases">
        <authorList>
            <person name="Zhu J."/>
            <person name="Qi W."/>
            <person name="Song R."/>
        </authorList>
    </citation>
    <scope>NUCLEOTIDE SEQUENCE [LARGE SCALE GENOMIC DNA]</scope>
</reference>
<comment type="subcellular location">
    <subcellularLocation>
        <location evidence="1">Membrane</location>
    </subcellularLocation>
</comment>
<dbReference type="Gene3D" id="1.10.287.1490">
    <property type="match status" value="1"/>
</dbReference>
<keyword evidence="4 7" id="KW-0472">Membrane</keyword>
<evidence type="ECO:0000256" key="7">
    <source>
        <dbReference type="SAM" id="Phobius"/>
    </source>
</evidence>
<dbReference type="AlphaFoldDB" id="A0A0G4EUC2"/>
<feature type="transmembrane region" description="Helical" evidence="7">
    <location>
        <begin position="155"/>
        <end position="178"/>
    </location>
</feature>
<dbReference type="InterPro" id="IPR045119">
    <property type="entry name" value="SUN1-5"/>
</dbReference>
<evidence type="ECO:0000259" key="8">
    <source>
        <dbReference type="PROSITE" id="PS51469"/>
    </source>
</evidence>
<organism evidence="9 10">
    <name type="scientific">Vitrella brassicaformis (strain CCMP3155)</name>
    <dbReference type="NCBI Taxonomy" id="1169540"/>
    <lineage>
        <taxon>Eukaryota</taxon>
        <taxon>Sar</taxon>
        <taxon>Alveolata</taxon>
        <taxon>Colpodellida</taxon>
        <taxon>Vitrellaceae</taxon>
        <taxon>Vitrella</taxon>
    </lineage>
</organism>
<feature type="domain" description="SUN" evidence="8">
    <location>
        <begin position="440"/>
        <end position="687"/>
    </location>
</feature>
<dbReference type="Pfam" id="PF07738">
    <property type="entry name" value="Sad1_UNC"/>
    <property type="match status" value="2"/>
</dbReference>
<keyword evidence="10" id="KW-1185">Reference proteome</keyword>
<evidence type="ECO:0000256" key="5">
    <source>
        <dbReference type="SAM" id="Coils"/>
    </source>
</evidence>
<dbReference type="InParanoid" id="A0A0G4EUC2"/>
<dbReference type="GO" id="GO:0016020">
    <property type="term" value="C:membrane"/>
    <property type="evidence" value="ECO:0007669"/>
    <property type="project" value="UniProtKB-SubCell"/>
</dbReference>
<feature type="region of interest" description="Disordered" evidence="6">
    <location>
        <begin position="1"/>
        <end position="131"/>
    </location>
</feature>
<feature type="compositionally biased region" description="Basic and acidic residues" evidence="6">
    <location>
        <begin position="13"/>
        <end position="22"/>
    </location>
</feature>
<name>A0A0G4EUC2_VITBC</name>
<dbReference type="InterPro" id="IPR012919">
    <property type="entry name" value="SUN_dom"/>
</dbReference>
<dbReference type="Proteomes" id="UP000041254">
    <property type="component" value="Unassembled WGS sequence"/>
</dbReference>
<dbReference type="EMBL" id="CDMY01000316">
    <property type="protein sequence ID" value="CEM02023.1"/>
    <property type="molecule type" value="Genomic_DNA"/>
</dbReference>
<evidence type="ECO:0000256" key="1">
    <source>
        <dbReference type="ARBA" id="ARBA00004370"/>
    </source>
</evidence>
<evidence type="ECO:0000256" key="2">
    <source>
        <dbReference type="ARBA" id="ARBA00022692"/>
    </source>
</evidence>
<evidence type="ECO:0000313" key="9">
    <source>
        <dbReference type="EMBL" id="CEM02023.1"/>
    </source>
</evidence>
<protein>
    <recommendedName>
        <fullName evidence="8">SUN domain-containing protein</fullName>
    </recommendedName>
</protein>
<keyword evidence="5" id="KW-0175">Coiled coil</keyword>
<evidence type="ECO:0000256" key="4">
    <source>
        <dbReference type="ARBA" id="ARBA00023136"/>
    </source>
</evidence>
<dbReference type="VEuPathDB" id="CryptoDB:Vbra_13410"/>
<gene>
    <name evidence="9" type="ORF">Vbra_13410</name>
</gene>
<dbReference type="PROSITE" id="PS51469">
    <property type="entry name" value="SUN"/>
    <property type="match status" value="1"/>
</dbReference>
<evidence type="ECO:0000256" key="3">
    <source>
        <dbReference type="ARBA" id="ARBA00022989"/>
    </source>
</evidence>
<evidence type="ECO:0000256" key="6">
    <source>
        <dbReference type="SAM" id="MobiDB-lite"/>
    </source>
</evidence>
<feature type="compositionally biased region" description="Acidic residues" evidence="6">
    <location>
        <begin position="112"/>
        <end position="131"/>
    </location>
</feature>
<proteinExistence type="predicted"/>
<dbReference type="Gene3D" id="2.60.120.260">
    <property type="entry name" value="Galactose-binding domain-like"/>
    <property type="match status" value="1"/>
</dbReference>
<accession>A0A0G4EUC2</accession>
<dbReference type="GO" id="GO:0043495">
    <property type="term" value="F:protein-membrane adaptor activity"/>
    <property type="evidence" value="ECO:0007669"/>
    <property type="project" value="TreeGrafter"/>
</dbReference>
<feature type="coiled-coil region" evidence="5">
    <location>
        <begin position="338"/>
        <end position="365"/>
    </location>
</feature>
<keyword evidence="3 7" id="KW-1133">Transmembrane helix</keyword>
<dbReference type="GO" id="GO:0005635">
    <property type="term" value="C:nuclear envelope"/>
    <property type="evidence" value="ECO:0007669"/>
    <property type="project" value="TreeGrafter"/>
</dbReference>
<dbReference type="PANTHER" id="PTHR12911">
    <property type="entry name" value="SAD1/UNC-84-LIKE PROTEIN-RELATED"/>
    <property type="match status" value="1"/>
</dbReference>
<sequence>MAAAVAARRRHPLRDLGNRHDDKDDDDNSTGGESIAERVHTRRRGRNPRTPGRDVGGGLDMRLQDTPVPEESGEGDKGTGRLRRSPSRKTGGTRKSSYGRGSAAAAAAAAGADDDEVVEEGEEGLAGEGESQDWEWLTGDWVMDILGGYNIGPGAALAFLAGLVLLVVLFGLMFSVWVQTKTIPASPAAPGTPVDLNATHSEVQAMARGMQAMQKDITDVKKGQTGAKDELLSKMESISQRNDQQYALLDSKLSSFIGVQTNETDALKLQVGAMDGRVGHINDSLAMLQQEVSSVTSTAKRDIADANVAIGRLQQSTADTQETLTALQDLASAQPARLAELEGKYNAVKAHAEALQKQLQQQTEHTNRRDNSTESALVELRASIDALRSQLDGVVSVQEVLRSAVVPEADKLEGYIKDKVVEVMAGGIERPTNWASLYLGARIDHERTVPDVYSDSRPPLLPRTALARTIASFNLSAFKDVAAQLMHQHMEVDAVETQSRAALMLDPRHEIAPGSCFPFYHERLPANVTVKFALPIWVSSVSYHHVSSLQTNATDVQSAPKQMHLFGHPANQPQAAPAATTTHGAHSTLPNITTAPSALLPASGGPPGECRIRKGVKRCGQQLRQDHWLDWGAFVLDHPAAVSKSPVVQMGGMDGQGPVDRVTLQVASNHGSDFVCLYRLRVYGTPAE</sequence>
<dbReference type="PANTHER" id="PTHR12911:SF8">
    <property type="entry name" value="KLAROID PROTEIN-RELATED"/>
    <property type="match status" value="1"/>
</dbReference>
<evidence type="ECO:0000313" key="10">
    <source>
        <dbReference type="Proteomes" id="UP000041254"/>
    </source>
</evidence>